<dbReference type="Gene3D" id="2.60.40.420">
    <property type="entry name" value="Cupredoxins - blue copper proteins"/>
    <property type="match status" value="1"/>
</dbReference>
<accession>A0A8U0A8I4</accession>
<reference evidence="1" key="1">
    <citation type="submission" date="2022-04" db="EMBL/GenBank/DDBJ databases">
        <title>Halocatena sp. nov., isolated from a salt lake.</title>
        <authorList>
            <person name="Cui H.-L."/>
        </authorList>
    </citation>
    <scope>NUCLEOTIDE SEQUENCE</scope>
    <source>
        <strain evidence="1">AD-1</strain>
        <plasmid evidence="1">unnamed3</plasmid>
    </source>
</reference>
<keyword evidence="2" id="KW-1185">Reference proteome</keyword>
<keyword evidence="1" id="KW-0614">Plasmid</keyword>
<dbReference type="EMBL" id="CP096022">
    <property type="protein sequence ID" value="UPM45169.1"/>
    <property type="molecule type" value="Genomic_DNA"/>
</dbReference>
<geneLocation type="plasmid" evidence="1 2">
    <name>unnamed3</name>
</geneLocation>
<sequence length="146" mass="16464">MDRRTMLKFLASGSVASFASVSGCINVRFTVPPDPASGAYSHESYTLGAKTTGWRGIAPDEIRSELNPELKFRPGKTIRLRWTVLDGTRHKIIIENSVGKTLYESKENSDRGETRTITFESSQEMTTYYCPYHPIQMRGDVLCTDY</sequence>
<evidence type="ECO:0000313" key="2">
    <source>
        <dbReference type="Proteomes" id="UP000831768"/>
    </source>
</evidence>
<dbReference type="Proteomes" id="UP000831768">
    <property type="component" value="Plasmid unnamed3"/>
</dbReference>
<evidence type="ECO:0000313" key="1">
    <source>
        <dbReference type="EMBL" id="UPM45169.1"/>
    </source>
</evidence>
<dbReference type="SUPFAM" id="SSF49503">
    <property type="entry name" value="Cupredoxins"/>
    <property type="match status" value="1"/>
</dbReference>
<dbReference type="AlphaFoldDB" id="A0A8U0A8I4"/>
<protein>
    <recommendedName>
        <fullName evidence="3">Blue (type 1) copper domain-containing protein</fullName>
    </recommendedName>
</protein>
<dbReference type="RefSeq" id="WP_247995823.1">
    <property type="nucleotide sequence ID" value="NZ_CP096022.1"/>
</dbReference>
<dbReference type="KEGG" id="haad:MW046_17580"/>
<dbReference type="PROSITE" id="PS51257">
    <property type="entry name" value="PROKAR_LIPOPROTEIN"/>
    <property type="match status" value="1"/>
</dbReference>
<proteinExistence type="predicted"/>
<name>A0A8U0A8I4_9EURY</name>
<gene>
    <name evidence="1" type="ORF">MW046_17580</name>
</gene>
<evidence type="ECO:0008006" key="3">
    <source>
        <dbReference type="Google" id="ProtNLM"/>
    </source>
</evidence>
<dbReference type="InterPro" id="IPR008972">
    <property type="entry name" value="Cupredoxin"/>
</dbReference>
<organism evidence="1 2">
    <name type="scientific">Halocatena salina</name>
    <dbReference type="NCBI Taxonomy" id="2934340"/>
    <lineage>
        <taxon>Archaea</taxon>
        <taxon>Methanobacteriati</taxon>
        <taxon>Methanobacteriota</taxon>
        <taxon>Stenosarchaea group</taxon>
        <taxon>Halobacteria</taxon>
        <taxon>Halobacteriales</taxon>
        <taxon>Natronomonadaceae</taxon>
        <taxon>Halocatena</taxon>
    </lineage>
</organism>
<dbReference type="GeneID" id="71929897"/>